<organism evidence="1">
    <name type="scientific">freshwater metagenome</name>
    <dbReference type="NCBI Taxonomy" id="449393"/>
    <lineage>
        <taxon>unclassified sequences</taxon>
        <taxon>metagenomes</taxon>
        <taxon>ecological metagenomes</taxon>
    </lineage>
</organism>
<name>A0A6J6JI55_9ZZZZ</name>
<sequence>MLKKILVALLVVALMPAQAAWGEQFVPKGVDESQGDVAVLVKDIFTTGASFVMNRGQQDKQGNTPFCKSLSSESCNTGGNADLVIYQMLPLCQIDSTSSCIEGLSIYTGESNSQPATYVRNVAGIQFPGLPKVGLPASYTPSIWDASNAPNASGSTKYVVGAQIRWSYYKGRLTLQSFSSAVHPVEELSGSSWVPSHVGVFTRNGKQNTYLDAGRGNSDIECAATDTGYCARIVNFAEGTRVSLNLRLSKSVTGWLQGRISKPTISVTSFSSELNSVKVDASPVAVPQFYTELKMNDQPKWLQDALYWWHTTDGNNNTGGRKWRIYSAEGENVVRITKALAQKSGDTAANVATKWNISSLGIVNTGNRCLDNASRLVGLVTTNALAYSGGVPRFRNGFLSYQVAGTHYLPDGVTKAEGTYDLALRSETARCLYGFSQAPISGTISVIGDKGEKRIATTVVREKAGWVTLAAYGFTFSSPTIKVKLTQKR</sequence>
<dbReference type="EMBL" id="CAEZVT010000068">
    <property type="protein sequence ID" value="CAB4636931.1"/>
    <property type="molecule type" value="Genomic_DNA"/>
</dbReference>
<evidence type="ECO:0000313" key="1">
    <source>
        <dbReference type="EMBL" id="CAB4636931.1"/>
    </source>
</evidence>
<protein>
    <submittedName>
        <fullName evidence="1">Unannotated protein</fullName>
    </submittedName>
</protein>
<reference evidence="1" key="1">
    <citation type="submission" date="2020-05" db="EMBL/GenBank/DDBJ databases">
        <authorList>
            <person name="Chiriac C."/>
            <person name="Salcher M."/>
            <person name="Ghai R."/>
            <person name="Kavagutti S V."/>
        </authorList>
    </citation>
    <scope>NUCLEOTIDE SEQUENCE</scope>
</reference>
<accession>A0A6J6JI55</accession>
<proteinExistence type="predicted"/>
<gene>
    <name evidence="1" type="ORF">UFOPK2131_00647</name>
</gene>
<dbReference type="AlphaFoldDB" id="A0A6J6JI55"/>